<dbReference type="GO" id="GO:0016020">
    <property type="term" value="C:membrane"/>
    <property type="evidence" value="ECO:0007669"/>
    <property type="project" value="UniProtKB-SubCell"/>
</dbReference>
<keyword evidence="13 15" id="KW-0472">Membrane</keyword>
<keyword evidence="12" id="KW-0443">Lipid metabolism</keyword>
<name>A0A4P9X0R9_9FUNG</name>
<dbReference type="OrthoDB" id="412182at2759"/>
<evidence type="ECO:0000256" key="13">
    <source>
        <dbReference type="ARBA" id="ARBA00023136"/>
    </source>
</evidence>
<keyword evidence="8" id="KW-0949">S-adenosyl-L-methionine</keyword>
<keyword evidence="5" id="KW-0444">Lipid biosynthesis</keyword>
<keyword evidence="10" id="KW-0746">Sphingolipid metabolism</keyword>
<dbReference type="InterPro" id="IPR029063">
    <property type="entry name" value="SAM-dependent_MTases_sf"/>
</dbReference>
<evidence type="ECO:0000256" key="14">
    <source>
        <dbReference type="ARBA" id="ARBA00039020"/>
    </source>
</evidence>
<evidence type="ECO:0000256" key="6">
    <source>
        <dbReference type="ARBA" id="ARBA00022603"/>
    </source>
</evidence>
<evidence type="ECO:0000256" key="10">
    <source>
        <dbReference type="ARBA" id="ARBA00022919"/>
    </source>
</evidence>
<keyword evidence="9 15" id="KW-0812">Transmembrane</keyword>
<evidence type="ECO:0000256" key="5">
    <source>
        <dbReference type="ARBA" id="ARBA00022516"/>
    </source>
</evidence>
<evidence type="ECO:0000256" key="11">
    <source>
        <dbReference type="ARBA" id="ARBA00022989"/>
    </source>
</evidence>
<accession>A0A4P9X0R9</accession>
<keyword evidence="17" id="KW-1185">Reference proteome</keyword>
<dbReference type="EC" id="2.1.1.317" evidence="14"/>
<dbReference type="Gene3D" id="3.40.50.150">
    <property type="entry name" value="Vaccinia Virus protein VP39"/>
    <property type="match status" value="1"/>
</dbReference>
<gene>
    <name evidence="16" type="ORF">CXG81DRAFT_15721</name>
</gene>
<dbReference type="AlphaFoldDB" id="A0A4P9X0R9"/>
<dbReference type="Proteomes" id="UP000274922">
    <property type="component" value="Unassembled WGS sequence"/>
</dbReference>
<comment type="pathway">
    <text evidence="3">Sphingolipid metabolism.</text>
</comment>
<dbReference type="PANTHER" id="PTHR45197:SF1">
    <property type="entry name" value="SPHINGOLIPID C9-METHYLTRANSFERASE A-RELATED"/>
    <property type="match status" value="1"/>
</dbReference>
<evidence type="ECO:0000256" key="12">
    <source>
        <dbReference type="ARBA" id="ARBA00023098"/>
    </source>
</evidence>
<protein>
    <recommendedName>
        <fullName evidence="14">sphingolipid C(9)-methyltransferase</fullName>
        <ecNumber evidence="14">2.1.1.317</ecNumber>
    </recommendedName>
</protein>
<evidence type="ECO:0000256" key="9">
    <source>
        <dbReference type="ARBA" id="ARBA00022692"/>
    </source>
</evidence>
<dbReference type="PANTHER" id="PTHR45197">
    <property type="entry name" value="SYNTHASE, PUTATIVE (AFU_ORTHOLOGUE AFUA_7G04190)-RELATED"/>
    <property type="match status" value="1"/>
</dbReference>
<evidence type="ECO:0000256" key="1">
    <source>
        <dbReference type="ARBA" id="ARBA00004141"/>
    </source>
</evidence>
<dbReference type="EMBL" id="ML014396">
    <property type="protein sequence ID" value="RKO98592.1"/>
    <property type="molecule type" value="Genomic_DNA"/>
</dbReference>
<dbReference type="CDD" id="cd02440">
    <property type="entry name" value="AdoMet_MTases"/>
    <property type="match status" value="1"/>
</dbReference>
<comment type="pathway">
    <text evidence="2">Lipid metabolism; sphingolipid metabolism.</text>
</comment>
<evidence type="ECO:0000256" key="2">
    <source>
        <dbReference type="ARBA" id="ARBA00004760"/>
    </source>
</evidence>
<feature type="transmembrane region" description="Helical" evidence="15">
    <location>
        <begin position="26"/>
        <end position="46"/>
    </location>
</feature>
<keyword evidence="7" id="KW-0808">Transferase</keyword>
<keyword evidence="11 15" id="KW-1133">Transmembrane helix</keyword>
<reference evidence="17" key="1">
    <citation type="journal article" date="2018" name="Nat. Microbiol.">
        <title>Leveraging single-cell genomics to expand the fungal tree of life.</title>
        <authorList>
            <person name="Ahrendt S.R."/>
            <person name="Quandt C.A."/>
            <person name="Ciobanu D."/>
            <person name="Clum A."/>
            <person name="Salamov A."/>
            <person name="Andreopoulos B."/>
            <person name="Cheng J.F."/>
            <person name="Woyke T."/>
            <person name="Pelin A."/>
            <person name="Henrissat B."/>
            <person name="Reynolds N.K."/>
            <person name="Benny G.L."/>
            <person name="Smith M.E."/>
            <person name="James T.Y."/>
            <person name="Grigoriev I.V."/>
        </authorList>
    </citation>
    <scope>NUCLEOTIDE SEQUENCE [LARGE SCALE GENOMIC DNA]</scope>
    <source>
        <strain evidence="17">ATCC 52028</strain>
    </source>
</reference>
<evidence type="ECO:0000256" key="8">
    <source>
        <dbReference type="ARBA" id="ARBA00022691"/>
    </source>
</evidence>
<dbReference type="STRING" id="1555241.A0A4P9X0R9"/>
<organism evidence="16 17">
    <name type="scientific">Caulochytrium protostelioides</name>
    <dbReference type="NCBI Taxonomy" id="1555241"/>
    <lineage>
        <taxon>Eukaryota</taxon>
        <taxon>Fungi</taxon>
        <taxon>Fungi incertae sedis</taxon>
        <taxon>Chytridiomycota</taxon>
        <taxon>Chytridiomycota incertae sedis</taxon>
        <taxon>Chytridiomycetes</taxon>
        <taxon>Caulochytriales</taxon>
        <taxon>Caulochytriaceae</taxon>
        <taxon>Caulochytrium</taxon>
    </lineage>
</organism>
<dbReference type="GO" id="GO:0008168">
    <property type="term" value="F:methyltransferase activity"/>
    <property type="evidence" value="ECO:0007669"/>
    <property type="project" value="UniProtKB-KW"/>
</dbReference>
<dbReference type="SUPFAM" id="SSF53335">
    <property type="entry name" value="S-adenosyl-L-methionine-dependent methyltransferases"/>
    <property type="match status" value="1"/>
</dbReference>
<evidence type="ECO:0000313" key="16">
    <source>
        <dbReference type="EMBL" id="RKO98592.1"/>
    </source>
</evidence>
<dbReference type="Pfam" id="PF02353">
    <property type="entry name" value="CMAS"/>
    <property type="match status" value="1"/>
</dbReference>
<dbReference type="InterPro" id="IPR052290">
    <property type="entry name" value="Sphingo_C9-MT"/>
</dbReference>
<dbReference type="GO" id="GO:0032259">
    <property type="term" value="P:methylation"/>
    <property type="evidence" value="ECO:0007669"/>
    <property type="project" value="UniProtKB-KW"/>
</dbReference>
<dbReference type="GO" id="GO:0006665">
    <property type="term" value="P:sphingolipid metabolic process"/>
    <property type="evidence" value="ECO:0007669"/>
    <property type="project" value="UniProtKB-KW"/>
</dbReference>
<sequence>MPSLIATLAVVPLAICQIARLSWWSYPVVFALTALPTFAAYNVWWVQYAKPVRPQKGLPQQPLTTYFDFRDAGLAAKYASGQTMPMETWCEAYFDQKVDVKGDFMQVFEARHDWAYFNFTVGLAKFFVTQWIPELLWHSRIQDESQVRDHYDRGDDFYAAFLGPMMIYTSGITNQPNGFESLEQMQLNKLNDVAEKICLKAGDRVLDLGCGWGTWSVHAAKQGAHVTGITLGRNQHQYCMNKAAEAGVADKVEILCMDYRDTPKRTFDKITCLEMSEHVGVLRYQAFLRQVYDMLDDDGIFYLQIAGLRRAWQYEDLVWGLFMAKYIFPGADASPPLNWVVEQCERAGFEVRLVETMGVHYSATLYHWYKNWMANRAQMSEKYGERLCRVWDVFLAWATIVARQGSATCYQLVLHKNLNAFDRTKLIHLRKNVTA</sequence>
<evidence type="ECO:0000256" key="3">
    <source>
        <dbReference type="ARBA" id="ARBA00004991"/>
    </source>
</evidence>
<evidence type="ECO:0000256" key="4">
    <source>
        <dbReference type="ARBA" id="ARBA00010815"/>
    </source>
</evidence>
<comment type="subcellular location">
    <subcellularLocation>
        <location evidence="1">Membrane</location>
        <topology evidence="1">Multi-pass membrane protein</topology>
    </subcellularLocation>
</comment>
<evidence type="ECO:0000313" key="17">
    <source>
        <dbReference type="Proteomes" id="UP000274922"/>
    </source>
</evidence>
<comment type="similarity">
    <text evidence="4">Belongs to the CFA/CMAS family.</text>
</comment>
<proteinExistence type="inferred from homology"/>
<evidence type="ECO:0000256" key="7">
    <source>
        <dbReference type="ARBA" id="ARBA00022679"/>
    </source>
</evidence>
<evidence type="ECO:0000256" key="15">
    <source>
        <dbReference type="SAM" id="Phobius"/>
    </source>
</evidence>
<keyword evidence="6" id="KW-0489">Methyltransferase</keyword>